<keyword evidence="3" id="KW-1185">Reference proteome</keyword>
<dbReference type="GO" id="GO:0008081">
    <property type="term" value="F:phosphoric diester hydrolase activity"/>
    <property type="evidence" value="ECO:0007669"/>
    <property type="project" value="InterPro"/>
</dbReference>
<evidence type="ECO:0008006" key="4">
    <source>
        <dbReference type="Google" id="ProtNLM"/>
    </source>
</evidence>
<dbReference type="AlphaFoldDB" id="A0A165JXG1"/>
<dbReference type="Proteomes" id="UP000077266">
    <property type="component" value="Unassembled WGS sequence"/>
</dbReference>
<reference evidence="2 3" key="1">
    <citation type="journal article" date="2016" name="Mol. Biol. Evol.">
        <title>Comparative Genomics of Early-Diverging Mushroom-Forming Fungi Provides Insights into the Origins of Lignocellulose Decay Capabilities.</title>
        <authorList>
            <person name="Nagy L.G."/>
            <person name="Riley R."/>
            <person name="Tritt A."/>
            <person name="Adam C."/>
            <person name="Daum C."/>
            <person name="Floudas D."/>
            <person name="Sun H."/>
            <person name="Yadav J.S."/>
            <person name="Pangilinan J."/>
            <person name="Larsson K.H."/>
            <person name="Matsuura K."/>
            <person name="Barry K."/>
            <person name="Labutti K."/>
            <person name="Kuo R."/>
            <person name="Ohm R.A."/>
            <person name="Bhattacharya S.S."/>
            <person name="Shirouzu T."/>
            <person name="Yoshinaga Y."/>
            <person name="Martin F.M."/>
            <person name="Grigoriev I.V."/>
            <person name="Hibbett D.S."/>
        </authorList>
    </citation>
    <scope>NUCLEOTIDE SEQUENCE [LARGE SCALE GENOMIC DNA]</scope>
    <source>
        <strain evidence="2 3">HHB12029</strain>
    </source>
</reference>
<protein>
    <recommendedName>
        <fullName evidence="4">PLC-like phosphodiesterase</fullName>
    </recommendedName>
</protein>
<sequence>MLSLPLYLAALSLSLRSALADQSFASSIFRATHNSYSGSVDGAKDTINTQLDRGVRFIEFDFHDNGYDTNKDYGVGHNEPGNAVDHTSPNPAGNLLRDWLKVVNAWSAAHPTHAPIVMMLDVKDDLTDNPNYAAGNPAALNQEMKDVFGSRLLWAQDAPPGLPSIDALRGRVLPLMSGDATTRGLYKGDTGSNPSIARNSRGMVVEVHDDGGSNLWYWSGKIASNGAVTWLRHGKYDTGKNPAVALNEDGWLVEVHQSPTLTKLWSHTGRVDATTGEITWSSSLNYDDGVNPTVEFTDPAGTTVREIHKSQSNSQNWNWNGALNTGSASGSITWSGNAKTSDAIFDKAQSNGIAVLRDSGGKVAYSAGQFVGKRIAYEQVFFVEYGSGENADLQDGAIFYAATSSDKSFLTSGRNAGKVTRGWDFDSASLATTPLENYPATNHPYDAWYEQLLTANNAIQ</sequence>
<dbReference type="InParanoid" id="A0A165JXG1"/>
<gene>
    <name evidence="2" type="ORF">EXIGLDRAFT_834300</name>
</gene>
<dbReference type="Gene3D" id="3.20.20.190">
    <property type="entry name" value="Phosphatidylinositol (PI) phosphodiesterase"/>
    <property type="match status" value="1"/>
</dbReference>
<proteinExistence type="predicted"/>
<organism evidence="2 3">
    <name type="scientific">Exidia glandulosa HHB12029</name>
    <dbReference type="NCBI Taxonomy" id="1314781"/>
    <lineage>
        <taxon>Eukaryota</taxon>
        <taxon>Fungi</taxon>
        <taxon>Dikarya</taxon>
        <taxon>Basidiomycota</taxon>
        <taxon>Agaricomycotina</taxon>
        <taxon>Agaricomycetes</taxon>
        <taxon>Auriculariales</taxon>
        <taxon>Exidiaceae</taxon>
        <taxon>Exidia</taxon>
    </lineage>
</organism>
<name>A0A165JXG1_EXIGL</name>
<dbReference type="SUPFAM" id="SSF51695">
    <property type="entry name" value="PLC-like phosphodiesterases"/>
    <property type="match status" value="1"/>
</dbReference>
<evidence type="ECO:0000313" key="3">
    <source>
        <dbReference type="Proteomes" id="UP000077266"/>
    </source>
</evidence>
<feature type="signal peptide" evidence="1">
    <location>
        <begin position="1"/>
        <end position="20"/>
    </location>
</feature>
<dbReference type="InterPro" id="IPR017946">
    <property type="entry name" value="PLC-like_Pdiesterase_TIM-brl"/>
</dbReference>
<evidence type="ECO:0000313" key="2">
    <source>
        <dbReference type="EMBL" id="KZV95476.1"/>
    </source>
</evidence>
<dbReference type="PROSITE" id="PS50007">
    <property type="entry name" value="PIPLC_X_DOMAIN"/>
    <property type="match status" value="1"/>
</dbReference>
<keyword evidence="1" id="KW-0732">Signal</keyword>
<dbReference type="OrthoDB" id="2017497at2759"/>
<accession>A0A165JXG1</accession>
<feature type="chain" id="PRO_5007860387" description="PLC-like phosphodiesterase" evidence="1">
    <location>
        <begin position="21"/>
        <end position="460"/>
    </location>
</feature>
<dbReference type="GO" id="GO:0006629">
    <property type="term" value="P:lipid metabolic process"/>
    <property type="evidence" value="ECO:0007669"/>
    <property type="project" value="InterPro"/>
</dbReference>
<evidence type="ECO:0000256" key="1">
    <source>
        <dbReference type="SAM" id="SignalP"/>
    </source>
</evidence>
<dbReference type="EMBL" id="KV425956">
    <property type="protein sequence ID" value="KZV95476.1"/>
    <property type="molecule type" value="Genomic_DNA"/>
</dbReference>